<name>A0A2W5KMG1_ANCNO</name>
<dbReference type="Pfam" id="PF09998">
    <property type="entry name" value="DUF2239"/>
    <property type="match status" value="1"/>
</dbReference>
<gene>
    <name evidence="1" type="ORF">DI565_09995</name>
</gene>
<dbReference type="InterPro" id="IPR018715">
    <property type="entry name" value="DUF2239"/>
</dbReference>
<dbReference type="Proteomes" id="UP000249577">
    <property type="component" value="Unassembled WGS sequence"/>
</dbReference>
<dbReference type="EMBL" id="QFPN01000004">
    <property type="protein sequence ID" value="PZQ16115.1"/>
    <property type="molecule type" value="Genomic_DNA"/>
</dbReference>
<protein>
    <submittedName>
        <fullName evidence="1">DUF2239 domain-containing protein</fullName>
    </submittedName>
</protein>
<accession>A0A2W5KMG1</accession>
<sequence length="196" mass="20760">MDARKSERCVAFLAADKIAEGSPREVAFAMKAALEADPGAAVRAFDEETAQPLEFDLRGSAADVAGRYGADEPRGPGRPRLGVTAREVTLLPRHWEWLAAQPGGASVTLRKLVETASRAGENTDRARAAQDKAYRFMAAAVGDQPGFEEACRALFACDGELFGEIAAGWPTDLAAFATRLAGPAFEPGAADLRRPG</sequence>
<evidence type="ECO:0000313" key="2">
    <source>
        <dbReference type="Proteomes" id="UP000249577"/>
    </source>
</evidence>
<proteinExistence type="predicted"/>
<organism evidence="1 2">
    <name type="scientific">Ancylobacter novellus</name>
    <name type="common">Thiobacillus novellus</name>
    <dbReference type="NCBI Taxonomy" id="921"/>
    <lineage>
        <taxon>Bacteria</taxon>
        <taxon>Pseudomonadati</taxon>
        <taxon>Pseudomonadota</taxon>
        <taxon>Alphaproteobacteria</taxon>
        <taxon>Hyphomicrobiales</taxon>
        <taxon>Xanthobacteraceae</taxon>
        <taxon>Ancylobacter</taxon>
    </lineage>
</organism>
<comment type="caution">
    <text evidence="1">The sequence shown here is derived from an EMBL/GenBank/DDBJ whole genome shotgun (WGS) entry which is preliminary data.</text>
</comment>
<reference evidence="1 2" key="1">
    <citation type="submission" date="2017-08" db="EMBL/GenBank/DDBJ databases">
        <title>Infants hospitalized years apart are colonized by the same room-sourced microbial strains.</title>
        <authorList>
            <person name="Brooks B."/>
            <person name="Olm M.R."/>
            <person name="Firek B.A."/>
            <person name="Baker R."/>
            <person name="Thomas B.C."/>
            <person name="Morowitz M.J."/>
            <person name="Banfield J.F."/>
        </authorList>
    </citation>
    <scope>NUCLEOTIDE SEQUENCE [LARGE SCALE GENOMIC DNA]</scope>
    <source>
        <strain evidence="1">S2_005_003_R2_43</strain>
    </source>
</reference>
<dbReference type="AlphaFoldDB" id="A0A2W5KMG1"/>
<evidence type="ECO:0000313" key="1">
    <source>
        <dbReference type="EMBL" id="PZQ16115.1"/>
    </source>
</evidence>